<sequence>MRRTFAGGVLTVLAAGALVAQGTVTAGAEEPSERTSTAAAPKGRHLPAEIKGGAWKAGHVQGVAVDRRKGFMYFSFTNLLVKTDLRGIPVGSVSGFTGHLGDLDYNTTDGRVYGSLEYKSAKAFYIAILDVDRINRMDMDARTSDVVSTVHLQEVVDDYTADMNGDGKFDGDTAHTPDHRYGCSGIDGVAFGPELDRGGLVKRGRQVLTVAYGIYSNVKRQDNDHQVLLQYDVRKWRKYERPLPESAPHTSGPAYVDGKYFVRTGNTRYGVQNLEYDAHTGNWLMAVYKGAKPQFPNYSLFIADGSKRPVTGPVTGQPQPEVGELLPLLRAGLHHEASGTYGWESGGQYGLISLDDGRFYLVEAGTVVEDGVTKQTARAVLHRWTGRPPTPFTPVTPVTPVTD</sequence>
<protein>
    <recommendedName>
        <fullName evidence="5">Secreted protein</fullName>
    </recommendedName>
</protein>
<feature type="region of interest" description="Disordered" evidence="1">
    <location>
        <begin position="24"/>
        <end position="43"/>
    </location>
</feature>
<evidence type="ECO:0000313" key="3">
    <source>
        <dbReference type="EMBL" id="MFF3340038.1"/>
    </source>
</evidence>
<evidence type="ECO:0000313" key="4">
    <source>
        <dbReference type="Proteomes" id="UP001601976"/>
    </source>
</evidence>
<accession>A0ABW6RGF6</accession>
<keyword evidence="4" id="KW-1185">Reference proteome</keyword>
<organism evidence="3 4">
    <name type="scientific">Streptomyces flavidovirens</name>
    <dbReference type="NCBI Taxonomy" id="67298"/>
    <lineage>
        <taxon>Bacteria</taxon>
        <taxon>Bacillati</taxon>
        <taxon>Actinomycetota</taxon>
        <taxon>Actinomycetes</taxon>
        <taxon>Kitasatosporales</taxon>
        <taxon>Streptomycetaceae</taxon>
        <taxon>Streptomyces</taxon>
    </lineage>
</organism>
<reference evidence="3 4" key="1">
    <citation type="submission" date="2024-10" db="EMBL/GenBank/DDBJ databases">
        <title>The Natural Products Discovery Center: Release of the First 8490 Sequenced Strains for Exploring Actinobacteria Biosynthetic Diversity.</title>
        <authorList>
            <person name="Kalkreuter E."/>
            <person name="Kautsar S.A."/>
            <person name="Yang D."/>
            <person name="Bader C.D."/>
            <person name="Teijaro C.N."/>
            <person name="Fluegel L."/>
            <person name="Davis C.M."/>
            <person name="Simpson J.R."/>
            <person name="Lauterbach L."/>
            <person name="Steele A.D."/>
            <person name="Gui C."/>
            <person name="Meng S."/>
            <person name="Li G."/>
            <person name="Viehrig K."/>
            <person name="Ye F."/>
            <person name="Su P."/>
            <person name="Kiefer A.F."/>
            <person name="Nichols A."/>
            <person name="Cepeda A.J."/>
            <person name="Yan W."/>
            <person name="Fan B."/>
            <person name="Jiang Y."/>
            <person name="Adhikari A."/>
            <person name="Zheng C.-J."/>
            <person name="Schuster L."/>
            <person name="Cowan T.M."/>
            <person name="Smanski M.J."/>
            <person name="Chevrette M.G."/>
            <person name="De Carvalho L.P.S."/>
            <person name="Shen B."/>
        </authorList>
    </citation>
    <scope>NUCLEOTIDE SEQUENCE [LARGE SCALE GENOMIC DNA]</scope>
    <source>
        <strain evidence="3 4">NPDC003029</strain>
    </source>
</reference>
<proteinExistence type="predicted"/>
<evidence type="ECO:0000256" key="1">
    <source>
        <dbReference type="SAM" id="MobiDB-lite"/>
    </source>
</evidence>
<comment type="caution">
    <text evidence="3">The sequence shown here is derived from an EMBL/GenBank/DDBJ whole genome shotgun (WGS) entry which is preliminary data.</text>
</comment>
<name>A0ABW6RGF6_9ACTN</name>
<gene>
    <name evidence="3" type="ORF">ACFYWW_15070</name>
</gene>
<feature type="signal peptide" evidence="2">
    <location>
        <begin position="1"/>
        <end position="28"/>
    </location>
</feature>
<keyword evidence="2" id="KW-0732">Signal</keyword>
<evidence type="ECO:0000256" key="2">
    <source>
        <dbReference type="SAM" id="SignalP"/>
    </source>
</evidence>
<evidence type="ECO:0008006" key="5">
    <source>
        <dbReference type="Google" id="ProtNLM"/>
    </source>
</evidence>
<dbReference type="RefSeq" id="WP_387895893.1">
    <property type="nucleotide sequence ID" value="NZ_JBIAPK010000004.1"/>
</dbReference>
<feature type="chain" id="PRO_5046874084" description="Secreted protein" evidence="2">
    <location>
        <begin position="29"/>
        <end position="403"/>
    </location>
</feature>
<dbReference type="Proteomes" id="UP001601976">
    <property type="component" value="Unassembled WGS sequence"/>
</dbReference>
<dbReference type="EMBL" id="JBIAPK010000004">
    <property type="protein sequence ID" value="MFF3340038.1"/>
    <property type="molecule type" value="Genomic_DNA"/>
</dbReference>